<comment type="function">
    <text evidence="1">Might have a role analogous to that of eukaryotic histone proteins.</text>
</comment>
<proteinExistence type="inferred from homology"/>
<evidence type="ECO:0000313" key="5">
    <source>
        <dbReference type="Proteomes" id="UP001501411"/>
    </source>
</evidence>
<evidence type="ECO:0000256" key="2">
    <source>
        <dbReference type="ARBA" id="ARBA00008424"/>
    </source>
</evidence>
<sequence>MSKFGKLKELVSSVEADADKFFNKGNAAAGTRVRKAMQELKNLAQEIRNDVTSVKNSGK</sequence>
<dbReference type="InterPro" id="IPR010886">
    <property type="entry name" value="Hc1"/>
</dbReference>
<name>A0ABP9BGZ6_9SPHI</name>
<comment type="similarity">
    <text evidence="2">Belongs to the histone H1/H5 family. HCT subfamily.</text>
</comment>
<accession>A0ABP9BGZ6</accession>
<evidence type="ECO:0000256" key="1">
    <source>
        <dbReference type="ARBA" id="ARBA00002333"/>
    </source>
</evidence>
<organism evidence="4 5">
    <name type="scientific">Olivibacter ginsenosidimutans</name>
    <dbReference type="NCBI Taxonomy" id="1176537"/>
    <lineage>
        <taxon>Bacteria</taxon>
        <taxon>Pseudomonadati</taxon>
        <taxon>Bacteroidota</taxon>
        <taxon>Sphingobacteriia</taxon>
        <taxon>Sphingobacteriales</taxon>
        <taxon>Sphingobacteriaceae</taxon>
        <taxon>Olivibacter</taxon>
    </lineage>
</organism>
<feature type="coiled-coil region" evidence="3">
    <location>
        <begin position="26"/>
        <end position="57"/>
    </location>
</feature>
<dbReference type="Pfam" id="PF07432">
    <property type="entry name" value="Hc1"/>
    <property type="match status" value="1"/>
</dbReference>
<evidence type="ECO:0000256" key="3">
    <source>
        <dbReference type="SAM" id="Coils"/>
    </source>
</evidence>
<evidence type="ECO:0008006" key="6">
    <source>
        <dbReference type="Google" id="ProtNLM"/>
    </source>
</evidence>
<dbReference type="EMBL" id="BAABIQ010000035">
    <property type="protein sequence ID" value="GAA4794215.1"/>
    <property type="molecule type" value="Genomic_DNA"/>
</dbReference>
<evidence type="ECO:0000313" key="4">
    <source>
        <dbReference type="EMBL" id="GAA4794215.1"/>
    </source>
</evidence>
<dbReference type="Proteomes" id="UP001501411">
    <property type="component" value="Unassembled WGS sequence"/>
</dbReference>
<protein>
    <recommendedName>
        <fullName evidence="6">Histone H1</fullName>
    </recommendedName>
</protein>
<dbReference type="RefSeq" id="WP_345231953.1">
    <property type="nucleotide sequence ID" value="NZ_BAABIQ010000035.1"/>
</dbReference>
<keyword evidence="5" id="KW-1185">Reference proteome</keyword>
<gene>
    <name evidence="4" type="ORF">GCM10023231_23220</name>
</gene>
<keyword evidence="3" id="KW-0175">Coiled coil</keyword>
<reference evidence="5" key="1">
    <citation type="journal article" date="2019" name="Int. J. Syst. Evol. Microbiol.">
        <title>The Global Catalogue of Microorganisms (GCM) 10K type strain sequencing project: providing services to taxonomists for standard genome sequencing and annotation.</title>
        <authorList>
            <consortium name="The Broad Institute Genomics Platform"/>
            <consortium name="The Broad Institute Genome Sequencing Center for Infectious Disease"/>
            <person name="Wu L."/>
            <person name="Ma J."/>
        </authorList>
    </citation>
    <scope>NUCLEOTIDE SEQUENCE [LARGE SCALE GENOMIC DNA]</scope>
    <source>
        <strain evidence="5">JCM 18200</strain>
    </source>
</reference>
<comment type="caution">
    <text evidence="4">The sequence shown here is derived from an EMBL/GenBank/DDBJ whole genome shotgun (WGS) entry which is preliminary data.</text>
</comment>